<dbReference type="EMBL" id="DF968181">
    <property type="protein sequence ID" value="GAP41484.1"/>
    <property type="molecule type" value="Genomic_DNA"/>
</dbReference>
<gene>
    <name evidence="3" type="ORF">ATC1_131474</name>
</gene>
<evidence type="ECO:0000313" key="4">
    <source>
        <dbReference type="Proteomes" id="UP000053370"/>
    </source>
</evidence>
<dbReference type="Proteomes" id="UP000053370">
    <property type="component" value="Unassembled WGS sequence"/>
</dbReference>
<dbReference type="STRING" id="1678840.ATC1_131474"/>
<dbReference type="AlphaFoldDB" id="A0A0S7BM90"/>
<dbReference type="OrthoDB" id="166693at2"/>
<accession>A0A0S7BM90</accession>
<evidence type="ECO:0000259" key="2">
    <source>
        <dbReference type="Pfam" id="PF04015"/>
    </source>
</evidence>
<name>A0A0S7BM90_9CHLR</name>
<dbReference type="InterPro" id="IPR007160">
    <property type="entry name" value="DUF362"/>
</dbReference>
<evidence type="ECO:0000313" key="3">
    <source>
        <dbReference type="EMBL" id="GAP41484.1"/>
    </source>
</evidence>
<keyword evidence="4" id="KW-1185">Reference proteome</keyword>
<feature type="region of interest" description="Disordered" evidence="1">
    <location>
        <begin position="290"/>
        <end position="312"/>
    </location>
</feature>
<protein>
    <submittedName>
        <fullName evidence="3">Uncharacterized conserved protein, DUF362 family</fullName>
    </submittedName>
</protein>
<organism evidence="3">
    <name type="scientific">Flexilinea flocculi</name>
    <dbReference type="NCBI Taxonomy" id="1678840"/>
    <lineage>
        <taxon>Bacteria</taxon>
        <taxon>Bacillati</taxon>
        <taxon>Chloroflexota</taxon>
        <taxon>Anaerolineae</taxon>
        <taxon>Anaerolineales</taxon>
        <taxon>Anaerolineaceae</taxon>
        <taxon>Flexilinea</taxon>
    </lineage>
</organism>
<dbReference type="RefSeq" id="WP_062282805.1">
    <property type="nucleotide sequence ID" value="NZ_DF968181.1"/>
</dbReference>
<reference evidence="3" key="1">
    <citation type="journal article" date="2015" name="Genome Announc.">
        <title>Draft Genome Sequence of Anaerolineae Strain TC1, a Novel Isolate from a Methanogenic Wastewater Treatment System.</title>
        <authorList>
            <person name="Matsuura N."/>
            <person name="Tourlousse D.M."/>
            <person name="Sun L."/>
            <person name="Toyonaga M."/>
            <person name="Kuroda K."/>
            <person name="Ohashi A."/>
            <person name="Cruz R."/>
            <person name="Yamaguchi T."/>
            <person name="Sekiguchi Y."/>
        </authorList>
    </citation>
    <scope>NUCLEOTIDE SEQUENCE [LARGE SCALE GENOMIC DNA]</scope>
    <source>
        <strain evidence="3">TC1</strain>
    </source>
</reference>
<sequence>MAPVRPRKENVFTKDGKPLVAKVPHYNGDYMPFTIRKAVELLGGLDKTMKPGDTVILKPNFNCSFATPLSTDLAYLAAVIELLQDYGVKVKVAEMCGRADWPTEKVVQNLEVIPVLKRYGVPFICLFEDEWVEVDINGKYWQKIHVPRTMYEADHRIYCANMRTHSAGRYSCTIKLGVGWLHPDDREIMHSDRTKSESMIAEINLAFQPDLVFVDGRRSTIEWAGRGPYVHPNVVMASGDIVAADSEAVKILRTYPAENRIQIPFDEIMQITTAAMHKLGSTDYTVVEAPGHERTEEDDNRDPATLAVKGLK</sequence>
<feature type="domain" description="DUF362" evidence="2">
    <location>
        <begin position="55"/>
        <end position="249"/>
    </location>
</feature>
<evidence type="ECO:0000256" key="1">
    <source>
        <dbReference type="SAM" id="MobiDB-lite"/>
    </source>
</evidence>
<dbReference type="Pfam" id="PF04015">
    <property type="entry name" value="DUF362"/>
    <property type="match status" value="1"/>
</dbReference>
<proteinExistence type="predicted"/>